<keyword evidence="3 8" id="KW-0597">Phosphoprotein</keyword>
<evidence type="ECO:0000313" key="11">
    <source>
        <dbReference type="EMBL" id="KOR88475.1"/>
    </source>
</evidence>
<comment type="subcellular location">
    <subcellularLocation>
        <location evidence="1">Cytoplasm</location>
    </subcellularLocation>
</comment>
<evidence type="ECO:0000256" key="2">
    <source>
        <dbReference type="ARBA" id="ARBA00022490"/>
    </source>
</evidence>
<dbReference type="GO" id="GO:0000160">
    <property type="term" value="P:phosphorelay signal transduction system"/>
    <property type="evidence" value="ECO:0007669"/>
    <property type="project" value="UniProtKB-KW"/>
</dbReference>
<evidence type="ECO:0000259" key="10">
    <source>
        <dbReference type="PROSITE" id="PS50110"/>
    </source>
</evidence>
<accession>A0A0M1P2H0</accession>
<dbReference type="GO" id="GO:0003700">
    <property type="term" value="F:DNA-binding transcription factor activity"/>
    <property type="evidence" value="ECO:0007669"/>
    <property type="project" value="InterPro"/>
</dbReference>
<dbReference type="InterPro" id="IPR041522">
    <property type="entry name" value="CdaR_GGDEF"/>
</dbReference>
<organism evidence="11 12">
    <name type="scientific">Paenibacillus solani</name>
    <dbReference type="NCBI Taxonomy" id="1705565"/>
    <lineage>
        <taxon>Bacteria</taxon>
        <taxon>Bacillati</taxon>
        <taxon>Bacillota</taxon>
        <taxon>Bacilli</taxon>
        <taxon>Bacillales</taxon>
        <taxon>Paenibacillaceae</taxon>
        <taxon>Paenibacillus</taxon>
    </lineage>
</organism>
<dbReference type="Proteomes" id="UP000036932">
    <property type="component" value="Unassembled WGS sequence"/>
</dbReference>
<dbReference type="InterPro" id="IPR020449">
    <property type="entry name" value="Tscrpt_reg_AraC-type_HTH"/>
</dbReference>
<evidence type="ECO:0000256" key="8">
    <source>
        <dbReference type="PROSITE-ProRule" id="PRU00169"/>
    </source>
</evidence>
<dbReference type="SUPFAM" id="SSF46689">
    <property type="entry name" value="Homeodomain-like"/>
    <property type="match status" value="2"/>
</dbReference>
<keyword evidence="5" id="KW-0805">Transcription regulation</keyword>
<dbReference type="SUPFAM" id="SSF52172">
    <property type="entry name" value="CheY-like"/>
    <property type="match status" value="1"/>
</dbReference>
<keyword evidence="2" id="KW-0963">Cytoplasm</keyword>
<keyword evidence="7" id="KW-0804">Transcription</keyword>
<dbReference type="Gene3D" id="3.40.50.2300">
    <property type="match status" value="1"/>
</dbReference>
<keyword evidence="6" id="KW-0238">DNA-binding</keyword>
<keyword evidence="12" id="KW-1185">Reference proteome</keyword>
<evidence type="ECO:0000256" key="7">
    <source>
        <dbReference type="ARBA" id="ARBA00023163"/>
    </source>
</evidence>
<dbReference type="PROSITE" id="PS50110">
    <property type="entry name" value="RESPONSE_REGULATORY"/>
    <property type="match status" value="1"/>
</dbReference>
<dbReference type="InterPro" id="IPR018060">
    <property type="entry name" value="HTH_AraC"/>
</dbReference>
<dbReference type="InterPro" id="IPR001789">
    <property type="entry name" value="Sig_transdc_resp-reg_receiver"/>
</dbReference>
<dbReference type="EMBL" id="LIUT01000001">
    <property type="protein sequence ID" value="KOR88475.1"/>
    <property type="molecule type" value="Genomic_DNA"/>
</dbReference>
<feature type="domain" description="HTH araC/xylS-type" evidence="9">
    <location>
        <begin position="404"/>
        <end position="502"/>
    </location>
</feature>
<dbReference type="GO" id="GO:0043565">
    <property type="term" value="F:sequence-specific DNA binding"/>
    <property type="evidence" value="ECO:0007669"/>
    <property type="project" value="InterPro"/>
</dbReference>
<evidence type="ECO:0000313" key="12">
    <source>
        <dbReference type="Proteomes" id="UP000036932"/>
    </source>
</evidence>
<dbReference type="CDD" id="cd17536">
    <property type="entry name" value="REC_YesN-like"/>
    <property type="match status" value="1"/>
</dbReference>
<name>A0A0M1P2H0_9BACL</name>
<proteinExistence type="predicted"/>
<dbReference type="PROSITE" id="PS01124">
    <property type="entry name" value="HTH_ARAC_FAMILY_2"/>
    <property type="match status" value="1"/>
</dbReference>
<keyword evidence="4" id="KW-0902">Two-component regulatory system</keyword>
<feature type="domain" description="Response regulatory" evidence="10">
    <location>
        <begin position="3"/>
        <end position="120"/>
    </location>
</feature>
<evidence type="ECO:0000256" key="6">
    <source>
        <dbReference type="ARBA" id="ARBA00023125"/>
    </source>
</evidence>
<feature type="modified residue" description="4-aspartylphosphate" evidence="8">
    <location>
        <position position="55"/>
    </location>
</feature>
<evidence type="ECO:0000256" key="4">
    <source>
        <dbReference type="ARBA" id="ARBA00023012"/>
    </source>
</evidence>
<dbReference type="PATRIC" id="fig|1705565.3.peg.2775"/>
<evidence type="ECO:0000259" key="9">
    <source>
        <dbReference type="PROSITE" id="PS01124"/>
    </source>
</evidence>
<evidence type="ECO:0000256" key="3">
    <source>
        <dbReference type="ARBA" id="ARBA00022553"/>
    </source>
</evidence>
<dbReference type="OrthoDB" id="342399at2"/>
<gene>
    <name evidence="11" type="ORF">AM231_04455</name>
</gene>
<dbReference type="Gene3D" id="1.10.10.60">
    <property type="entry name" value="Homeodomain-like"/>
    <property type="match status" value="2"/>
</dbReference>
<dbReference type="AlphaFoldDB" id="A0A0M1P2H0"/>
<dbReference type="SMART" id="SM00448">
    <property type="entry name" value="REC"/>
    <property type="match status" value="1"/>
</dbReference>
<evidence type="ECO:0000256" key="5">
    <source>
        <dbReference type="ARBA" id="ARBA00023015"/>
    </source>
</evidence>
<comment type="caution">
    <text evidence="11">The sequence shown here is derived from an EMBL/GenBank/DDBJ whole genome shotgun (WGS) entry which is preliminary data.</text>
</comment>
<dbReference type="GO" id="GO:0005737">
    <property type="term" value="C:cytoplasm"/>
    <property type="evidence" value="ECO:0007669"/>
    <property type="project" value="UniProtKB-SubCell"/>
</dbReference>
<dbReference type="PANTHER" id="PTHR42713">
    <property type="entry name" value="HISTIDINE KINASE-RELATED"/>
    <property type="match status" value="1"/>
</dbReference>
<dbReference type="RefSeq" id="WP_054401476.1">
    <property type="nucleotide sequence ID" value="NZ_LIUT01000001.1"/>
</dbReference>
<dbReference type="PANTHER" id="PTHR42713:SF3">
    <property type="entry name" value="TRANSCRIPTIONAL REGULATORY PROTEIN HPTR"/>
    <property type="match status" value="1"/>
</dbReference>
<dbReference type="PRINTS" id="PR00032">
    <property type="entry name" value="HTHARAC"/>
</dbReference>
<dbReference type="Pfam" id="PF12833">
    <property type="entry name" value="HTH_18"/>
    <property type="match status" value="1"/>
</dbReference>
<sequence>MYKVFIVDDEPFIIEGLIDVVDWSKYGIEVVGHAENGRKALDKIATIPVDILITDISMPVMTGLELIEEARKLNRNLKAIILSGFDDFAYLKEGMRLGIENYLLKPINLKELEETIASTTDKMNKSKREMRLDEYDINILRSNILFRWITDRIEPEELEERATLLGLNLNLPYVMASILRADFTPLENCLYQLMDREPGVLYFRDNDGDHVVIFMMRDPDTEKARAIRLLQQVREHCYEEELSISLGSVESLGGDYKDSYLHAKEAQEYYLVLEQPSYVDYVDVQAKKGEAAESYSVQWPDYAKGIAGRDKQVLFDLIDSDFGRLRHTPGMNPTTLKSIAVEMVIRLKLELNDIQYTAAPDFVKNTISDIMESVSIDDLVKAVKDGVGGLVDSLNNDVKSPVIQQILHHIQHHYNEDLSLKVLGAQYHIHPVYLGHLFHKETGENFTEYINRYRIDKAKDLLRNSSAKVQDIAKNVGYWETGYFYKQFKKFVGVSPRDFRGML</sequence>
<dbReference type="SMART" id="SM00342">
    <property type="entry name" value="HTH_ARAC"/>
    <property type="match status" value="1"/>
</dbReference>
<evidence type="ECO:0000256" key="1">
    <source>
        <dbReference type="ARBA" id="ARBA00004496"/>
    </source>
</evidence>
<dbReference type="Pfam" id="PF17853">
    <property type="entry name" value="GGDEF_2"/>
    <property type="match status" value="1"/>
</dbReference>
<protein>
    <submittedName>
        <fullName evidence="11">Response regulator</fullName>
    </submittedName>
</protein>
<dbReference type="InterPro" id="IPR051552">
    <property type="entry name" value="HptR"/>
</dbReference>
<dbReference type="InterPro" id="IPR009057">
    <property type="entry name" value="Homeodomain-like_sf"/>
</dbReference>
<reference evidence="12" key="1">
    <citation type="submission" date="2015-08" db="EMBL/GenBank/DDBJ databases">
        <title>Genome sequencing project for genomic taxonomy and phylogenomics of Bacillus-like bacteria.</title>
        <authorList>
            <person name="Liu B."/>
            <person name="Wang J."/>
            <person name="Zhu Y."/>
            <person name="Liu G."/>
            <person name="Chen Q."/>
            <person name="Chen Z."/>
            <person name="Lan J."/>
            <person name="Che J."/>
            <person name="Ge C."/>
            <person name="Shi H."/>
            <person name="Pan Z."/>
            <person name="Liu X."/>
        </authorList>
    </citation>
    <scope>NUCLEOTIDE SEQUENCE [LARGE SCALE GENOMIC DNA]</scope>
    <source>
        <strain evidence="12">FJAT-22460</strain>
    </source>
</reference>
<dbReference type="InterPro" id="IPR011006">
    <property type="entry name" value="CheY-like_superfamily"/>
</dbReference>
<dbReference type="Pfam" id="PF00072">
    <property type="entry name" value="Response_reg"/>
    <property type="match status" value="1"/>
</dbReference>